<dbReference type="EMBL" id="KZ110595">
    <property type="protein sequence ID" value="OSX63147.1"/>
    <property type="molecule type" value="Genomic_DNA"/>
</dbReference>
<reference evidence="12 13" key="1">
    <citation type="submission" date="2017-04" db="EMBL/GenBank/DDBJ databases">
        <title>Genome Sequence of the Model Brown-Rot Fungus Postia placenta SB12.</title>
        <authorList>
            <consortium name="DOE Joint Genome Institute"/>
            <person name="Gaskell J."/>
            <person name="Kersten P."/>
            <person name="Larrondo L.F."/>
            <person name="Canessa P."/>
            <person name="Martinez D."/>
            <person name="Hibbett D."/>
            <person name="Schmoll M."/>
            <person name="Kubicek C.P."/>
            <person name="Martinez A.T."/>
            <person name="Yadav J."/>
            <person name="Master E."/>
            <person name="Magnuson J.K."/>
            <person name="James T."/>
            <person name="Yaver D."/>
            <person name="Berka R."/>
            <person name="Labutti K."/>
            <person name="Lipzen A."/>
            <person name="Aerts A."/>
            <person name="Barry K."/>
            <person name="Henrissat B."/>
            <person name="Blanchette R."/>
            <person name="Grigoriev I."/>
            <person name="Cullen D."/>
        </authorList>
    </citation>
    <scope>NUCLEOTIDE SEQUENCE [LARGE SCALE GENOMIC DNA]</scope>
    <source>
        <strain evidence="12 13">MAD-698-R-SB12</strain>
    </source>
</reference>
<keyword evidence="10" id="KW-0503">Monooxygenase</keyword>
<gene>
    <name evidence="12" type="ORF">POSPLADRAFT_1139456</name>
</gene>
<dbReference type="PANTHER" id="PTHR46300:SF5">
    <property type="entry name" value="CYTOCHROME P450"/>
    <property type="match status" value="1"/>
</dbReference>
<keyword evidence="5" id="KW-0812">Transmembrane</keyword>
<sequence length="83" mass="9362">MFGFGRRRCPGMHLIEQSLWIVMASMVATLDISKARDAAGCEVEPEVQFDNPVFRTPRPFRCDIRPRSEQALRLVRQAADAAA</sequence>
<name>A0A1X6N3E7_9APHY</name>
<keyword evidence="7" id="KW-1133">Transmembrane helix</keyword>
<evidence type="ECO:0000313" key="12">
    <source>
        <dbReference type="EMBL" id="OSX63147.1"/>
    </source>
</evidence>
<dbReference type="GO" id="GO:0004497">
    <property type="term" value="F:monooxygenase activity"/>
    <property type="evidence" value="ECO:0007669"/>
    <property type="project" value="UniProtKB-KW"/>
</dbReference>
<comment type="subcellular location">
    <subcellularLocation>
        <location evidence="2">Membrane</location>
    </subcellularLocation>
</comment>
<dbReference type="GO" id="GO:0016020">
    <property type="term" value="C:membrane"/>
    <property type="evidence" value="ECO:0007669"/>
    <property type="project" value="UniProtKB-SubCell"/>
</dbReference>
<evidence type="ECO:0000256" key="10">
    <source>
        <dbReference type="ARBA" id="ARBA00023033"/>
    </source>
</evidence>
<dbReference type="SUPFAM" id="SSF48264">
    <property type="entry name" value="Cytochrome P450"/>
    <property type="match status" value="1"/>
</dbReference>
<keyword evidence="13" id="KW-1185">Reference proteome</keyword>
<evidence type="ECO:0008006" key="14">
    <source>
        <dbReference type="Google" id="ProtNLM"/>
    </source>
</evidence>
<dbReference type="Proteomes" id="UP000194127">
    <property type="component" value="Unassembled WGS sequence"/>
</dbReference>
<dbReference type="PROSITE" id="PS00086">
    <property type="entry name" value="CYTOCHROME_P450"/>
    <property type="match status" value="1"/>
</dbReference>
<evidence type="ECO:0000256" key="4">
    <source>
        <dbReference type="ARBA" id="ARBA00022617"/>
    </source>
</evidence>
<keyword evidence="11" id="KW-0472">Membrane</keyword>
<dbReference type="STRING" id="670580.A0A1X6N3E7"/>
<dbReference type="GO" id="GO:0020037">
    <property type="term" value="F:heme binding"/>
    <property type="evidence" value="ECO:0007669"/>
    <property type="project" value="InterPro"/>
</dbReference>
<protein>
    <recommendedName>
        <fullName evidence="14">Cytochrome P450</fullName>
    </recommendedName>
</protein>
<keyword evidence="9" id="KW-0408">Iron</keyword>
<dbReference type="PANTHER" id="PTHR46300">
    <property type="entry name" value="P450, PUTATIVE (EUROFUNG)-RELATED-RELATED"/>
    <property type="match status" value="1"/>
</dbReference>
<dbReference type="Gene3D" id="1.10.630.10">
    <property type="entry name" value="Cytochrome P450"/>
    <property type="match status" value="1"/>
</dbReference>
<keyword evidence="4" id="KW-0349">Heme</keyword>
<dbReference type="AlphaFoldDB" id="A0A1X6N3E7"/>
<organism evidence="12 13">
    <name type="scientific">Postia placenta MAD-698-R-SB12</name>
    <dbReference type="NCBI Taxonomy" id="670580"/>
    <lineage>
        <taxon>Eukaryota</taxon>
        <taxon>Fungi</taxon>
        <taxon>Dikarya</taxon>
        <taxon>Basidiomycota</taxon>
        <taxon>Agaricomycotina</taxon>
        <taxon>Agaricomycetes</taxon>
        <taxon>Polyporales</taxon>
        <taxon>Adustoporiaceae</taxon>
        <taxon>Rhodonia</taxon>
    </lineage>
</organism>
<proteinExistence type="inferred from homology"/>
<evidence type="ECO:0000256" key="1">
    <source>
        <dbReference type="ARBA" id="ARBA00001971"/>
    </source>
</evidence>
<dbReference type="InterPro" id="IPR036396">
    <property type="entry name" value="Cyt_P450_sf"/>
</dbReference>
<evidence type="ECO:0000256" key="3">
    <source>
        <dbReference type="ARBA" id="ARBA00010617"/>
    </source>
</evidence>
<keyword evidence="8" id="KW-0560">Oxidoreductase</keyword>
<evidence type="ECO:0000256" key="2">
    <source>
        <dbReference type="ARBA" id="ARBA00004370"/>
    </source>
</evidence>
<dbReference type="GO" id="GO:0016705">
    <property type="term" value="F:oxidoreductase activity, acting on paired donors, with incorporation or reduction of molecular oxygen"/>
    <property type="evidence" value="ECO:0007669"/>
    <property type="project" value="InterPro"/>
</dbReference>
<accession>A0A1X6N3E7</accession>
<dbReference type="RefSeq" id="XP_024339941.1">
    <property type="nucleotide sequence ID" value="XM_024485038.1"/>
</dbReference>
<evidence type="ECO:0000256" key="6">
    <source>
        <dbReference type="ARBA" id="ARBA00022723"/>
    </source>
</evidence>
<evidence type="ECO:0000256" key="11">
    <source>
        <dbReference type="ARBA" id="ARBA00023136"/>
    </source>
</evidence>
<evidence type="ECO:0000256" key="7">
    <source>
        <dbReference type="ARBA" id="ARBA00022989"/>
    </source>
</evidence>
<comment type="similarity">
    <text evidence="3">Belongs to the cytochrome P450 family.</text>
</comment>
<dbReference type="InterPro" id="IPR050364">
    <property type="entry name" value="Cytochrome_P450_fung"/>
</dbReference>
<dbReference type="GO" id="GO:0005506">
    <property type="term" value="F:iron ion binding"/>
    <property type="evidence" value="ECO:0007669"/>
    <property type="project" value="InterPro"/>
</dbReference>
<comment type="cofactor">
    <cofactor evidence="1">
        <name>heme</name>
        <dbReference type="ChEBI" id="CHEBI:30413"/>
    </cofactor>
</comment>
<evidence type="ECO:0000256" key="5">
    <source>
        <dbReference type="ARBA" id="ARBA00022692"/>
    </source>
</evidence>
<dbReference type="GeneID" id="36329987"/>
<dbReference type="InterPro" id="IPR017972">
    <property type="entry name" value="Cyt_P450_CS"/>
</dbReference>
<keyword evidence="6" id="KW-0479">Metal-binding</keyword>
<evidence type="ECO:0000256" key="8">
    <source>
        <dbReference type="ARBA" id="ARBA00023002"/>
    </source>
</evidence>
<dbReference type="OrthoDB" id="2789670at2759"/>
<evidence type="ECO:0000256" key="9">
    <source>
        <dbReference type="ARBA" id="ARBA00023004"/>
    </source>
</evidence>
<evidence type="ECO:0000313" key="13">
    <source>
        <dbReference type="Proteomes" id="UP000194127"/>
    </source>
</evidence>